<dbReference type="STRING" id="1220554.GCA_001552135_04172"/>
<feature type="domain" description="AB hydrolase-1" evidence="1">
    <location>
        <begin position="8"/>
        <end position="208"/>
    </location>
</feature>
<proteinExistence type="predicted"/>
<dbReference type="Pfam" id="PF12697">
    <property type="entry name" value="Abhydrolase_6"/>
    <property type="match status" value="1"/>
</dbReference>
<evidence type="ECO:0000313" key="3">
    <source>
        <dbReference type="Proteomes" id="UP000323380"/>
    </source>
</evidence>
<dbReference type="GO" id="GO:0016787">
    <property type="term" value="F:hydrolase activity"/>
    <property type="evidence" value="ECO:0007669"/>
    <property type="project" value="UniProtKB-KW"/>
</dbReference>
<dbReference type="InterPro" id="IPR029058">
    <property type="entry name" value="AB_hydrolase_fold"/>
</dbReference>
<dbReference type="Proteomes" id="UP000323380">
    <property type="component" value="Unassembled WGS sequence"/>
</dbReference>
<dbReference type="InterPro" id="IPR000073">
    <property type="entry name" value="AB_hydrolase_1"/>
</dbReference>
<organism evidence="2 3">
    <name type="scientific">Actinomadura chibensis</name>
    <dbReference type="NCBI Taxonomy" id="392828"/>
    <lineage>
        <taxon>Bacteria</taxon>
        <taxon>Bacillati</taxon>
        <taxon>Actinomycetota</taxon>
        <taxon>Actinomycetes</taxon>
        <taxon>Streptosporangiales</taxon>
        <taxon>Thermomonosporaceae</taxon>
        <taxon>Actinomadura</taxon>
    </lineage>
</organism>
<dbReference type="SUPFAM" id="SSF53474">
    <property type="entry name" value="alpha/beta-Hydrolases"/>
    <property type="match status" value="1"/>
</dbReference>
<name>A0A5D0NW49_9ACTN</name>
<dbReference type="EMBL" id="VSFG01000001">
    <property type="protein sequence ID" value="TYB48231.1"/>
    <property type="molecule type" value="Genomic_DNA"/>
</dbReference>
<keyword evidence="2" id="KW-0378">Hydrolase</keyword>
<reference evidence="2 3" key="1">
    <citation type="submission" date="2019-08" db="EMBL/GenBank/DDBJ databases">
        <title>Actinomadura sp. nov. CYP1-5 isolated from mountain soil.</title>
        <authorList>
            <person name="Songsumanus A."/>
            <person name="Kuncharoen N."/>
            <person name="Kudo T."/>
            <person name="Yuki M."/>
            <person name="Igarashi Y."/>
            <person name="Tanasupawat S."/>
        </authorList>
    </citation>
    <scope>NUCLEOTIDE SEQUENCE [LARGE SCALE GENOMIC DNA]</scope>
    <source>
        <strain evidence="2 3">JCM 14158</strain>
    </source>
</reference>
<dbReference type="AlphaFoldDB" id="A0A5D0NW49"/>
<keyword evidence="3" id="KW-1185">Reference proteome</keyword>
<dbReference type="RefSeq" id="WP_067893654.1">
    <property type="nucleotide sequence ID" value="NZ_VSFG01000001.1"/>
</dbReference>
<evidence type="ECO:0000259" key="1">
    <source>
        <dbReference type="Pfam" id="PF12697"/>
    </source>
</evidence>
<comment type="caution">
    <text evidence="2">The sequence shown here is derived from an EMBL/GenBank/DDBJ whole genome shotgun (WGS) entry which is preliminary data.</text>
</comment>
<gene>
    <name evidence="2" type="ORF">FXF69_03160</name>
</gene>
<evidence type="ECO:0000313" key="2">
    <source>
        <dbReference type="EMBL" id="TYB48231.1"/>
    </source>
</evidence>
<sequence>MNAEVIYLPGAGSAGLAFEPLQRLVPGRVIPIPDHDTVQAMASAIACEMEDRGGPRILVGASLGAMVALELYGRVRIDGWVLIAAGTGIRVDGSLFRMLEATPESAAGKLARAGLVDAEHDRDLLEIRVCDFEARGVATMANHFRALAAYEPAPIENPPPTFVIWGTRDRAVSFESHLELSTALAGALIPIDGAGHAPFLERPPEVARWIDDLAAIVSARELTGKGADA</sequence>
<protein>
    <submittedName>
        <fullName evidence="2">Alpha/beta hydrolase</fullName>
    </submittedName>
</protein>
<accession>A0A5D0NW49</accession>
<dbReference type="Gene3D" id="3.40.50.1820">
    <property type="entry name" value="alpha/beta hydrolase"/>
    <property type="match status" value="1"/>
</dbReference>